<feature type="domain" description="Helicase ATP-binding" evidence="14">
    <location>
        <begin position="42"/>
        <end position="245"/>
    </location>
</feature>
<comment type="domain">
    <text evidence="12">The Q motif is unique to and characteristic of the DEAD box family of RNA helicases and controls ATP binding and hydrolysis.</text>
</comment>
<evidence type="ECO:0000256" key="2">
    <source>
        <dbReference type="ARBA" id="ARBA00022517"/>
    </source>
</evidence>
<dbReference type="InterPro" id="IPR056330">
    <property type="entry name" value="CTT_SPB4"/>
</dbReference>
<dbReference type="PROSITE" id="PS00039">
    <property type="entry name" value="DEAD_ATP_HELICASE"/>
    <property type="match status" value="1"/>
</dbReference>
<keyword evidence="2" id="KW-0690">Ribosome biogenesis</keyword>
<evidence type="ECO:0000256" key="6">
    <source>
        <dbReference type="ARBA" id="ARBA00022806"/>
    </source>
</evidence>
<evidence type="ECO:0000256" key="13">
    <source>
        <dbReference type="SAM" id="MobiDB-lite"/>
    </source>
</evidence>
<dbReference type="Pfam" id="PF00271">
    <property type="entry name" value="Helicase_C"/>
    <property type="match status" value="1"/>
</dbReference>
<evidence type="ECO:0000256" key="4">
    <source>
        <dbReference type="ARBA" id="ARBA00022741"/>
    </source>
</evidence>
<organism evidence="16 17">
    <name type="scientific">Leucocoprinus leucothites</name>
    <dbReference type="NCBI Taxonomy" id="201217"/>
    <lineage>
        <taxon>Eukaryota</taxon>
        <taxon>Fungi</taxon>
        <taxon>Dikarya</taxon>
        <taxon>Basidiomycota</taxon>
        <taxon>Agaricomycotina</taxon>
        <taxon>Agaricomycetes</taxon>
        <taxon>Agaricomycetidae</taxon>
        <taxon>Agaricales</taxon>
        <taxon>Agaricineae</taxon>
        <taxon>Agaricaceae</taxon>
        <taxon>Leucocoprinus</taxon>
    </lineage>
</organism>
<dbReference type="InterPro" id="IPR001650">
    <property type="entry name" value="Helicase_C-like"/>
</dbReference>
<dbReference type="Pfam" id="PF23681">
    <property type="entry name" value="CTT_SPB4"/>
    <property type="match status" value="1"/>
</dbReference>
<dbReference type="OrthoDB" id="7396459at2759"/>
<dbReference type="GO" id="GO:0016787">
    <property type="term" value="F:hydrolase activity"/>
    <property type="evidence" value="ECO:0007669"/>
    <property type="project" value="UniProtKB-KW"/>
</dbReference>
<keyword evidence="9" id="KW-0175">Coiled coil</keyword>
<evidence type="ECO:0000256" key="9">
    <source>
        <dbReference type="ARBA" id="ARBA00023054"/>
    </source>
</evidence>
<keyword evidence="6 11" id="KW-0347">Helicase</keyword>
<dbReference type="GO" id="GO:0003723">
    <property type="term" value="F:RNA binding"/>
    <property type="evidence" value="ECO:0007669"/>
    <property type="project" value="UniProtKB-UniRule"/>
</dbReference>
<comment type="similarity">
    <text evidence="10">Belongs to the DEAD box helicase family. DDX55/SPB4 subfamily.</text>
</comment>
<dbReference type="EC" id="3.6.4.13" evidence="12"/>
<keyword evidence="8 12" id="KW-0694">RNA-binding</keyword>
<evidence type="ECO:0000259" key="15">
    <source>
        <dbReference type="PROSITE" id="PS51194"/>
    </source>
</evidence>
<keyword evidence="3" id="KW-0698">rRNA processing</keyword>
<dbReference type="InterPro" id="IPR027417">
    <property type="entry name" value="P-loop_NTPase"/>
</dbReference>
<accession>A0A8H5GEV4</accession>
<dbReference type="SUPFAM" id="SSF52540">
    <property type="entry name" value="P-loop containing nucleoside triphosphate hydrolases"/>
    <property type="match status" value="1"/>
</dbReference>
<dbReference type="SMART" id="SM00490">
    <property type="entry name" value="HELICc"/>
    <property type="match status" value="1"/>
</dbReference>
<proteinExistence type="inferred from homology"/>
<evidence type="ECO:0000256" key="12">
    <source>
        <dbReference type="RuleBase" id="RU365068"/>
    </source>
</evidence>
<gene>
    <name evidence="16" type="ORF">D9756_000364</name>
</gene>
<dbReference type="GO" id="GO:0006364">
    <property type="term" value="P:rRNA processing"/>
    <property type="evidence" value="ECO:0007669"/>
    <property type="project" value="UniProtKB-KW"/>
</dbReference>
<dbReference type="Proteomes" id="UP000559027">
    <property type="component" value="Unassembled WGS sequence"/>
</dbReference>
<comment type="function">
    <text evidence="12">RNA helicase.</text>
</comment>
<feature type="region of interest" description="Disordered" evidence="13">
    <location>
        <begin position="563"/>
        <end position="643"/>
    </location>
</feature>
<feature type="compositionally biased region" description="Basic residues" evidence="13">
    <location>
        <begin position="596"/>
        <end position="607"/>
    </location>
</feature>
<feature type="domain" description="Helicase C-terminal" evidence="15">
    <location>
        <begin position="283"/>
        <end position="441"/>
    </location>
</feature>
<dbReference type="PROSITE" id="PS51194">
    <property type="entry name" value="HELICASE_CTER"/>
    <property type="match status" value="1"/>
</dbReference>
<keyword evidence="4 11" id="KW-0547">Nucleotide-binding</keyword>
<evidence type="ECO:0000256" key="10">
    <source>
        <dbReference type="ARBA" id="ARBA00038002"/>
    </source>
</evidence>
<sequence>MATSTAFAGSWASLPTSLTPWIFDVIQSMGYGKMTPVQASTIPLFMKNKDVVVEAVTGSGKTLAFVIPILERLVRRSSPLRRNEVGALIISPTRELASQIHSVFSLFLKSQPSKGDSGGESPLQDRLHGEQSEFPLPLLLVSSNQFTPAQDLERFLSTGADIIIGTPGRIEEFLLGKGRNSVSVKELEVLVLDEADRLLDLGFQDSLRRIITHLPKQRRTGLFSATMTDADAMTELVRVGLRNPARVVVKVQAKKAQGKTVIEERRIPANLQNYYIPCHASEKLIQLSRIIALETSKNRSSNFIVYFATCACVDYFYKILPSVSSPTVTFYSLHGHLPPSARTRTLNKFTSASSTPSHPSVLLATDVAARGLDIPHVDVVIQFDPPSDPKAFSHRCGRTARAGRSGRAYVLLIGRETEFVEFMSIRKIPLKPHAYIWKDLSLADLDDTERPPDDELDDYLSKVRATVLTDRAINDQAAKAFVSFVRAYSKHEASYIFRIKDLDLVGSAKSFGLLRLPRMPELQNINKDGWTDATVDWDNYAYADKAQEAKRLAAKVVDQEALKKEREKHRQEKAKKKQTNAAWSEQVGRKEERDKRREKREKKKKWLKEHPASNDASPGDLSTKRSHSEVAGGDSDEDDWDDLAKEERMAKKLRKGEISQQDFDSAFMDI</sequence>
<evidence type="ECO:0000256" key="1">
    <source>
        <dbReference type="ARBA" id="ARBA00004604"/>
    </source>
</evidence>
<dbReference type="SMART" id="SM00487">
    <property type="entry name" value="DEXDc"/>
    <property type="match status" value="1"/>
</dbReference>
<evidence type="ECO:0000259" key="14">
    <source>
        <dbReference type="PROSITE" id="PS51192"/>
    </source>
</evidence>
<dbReference type="GO" id="GO:0003724">
    <property type="term" value="F:RNA helicase activity"/>
    <property type="evidence" value="ECO:0007669"/>
    <property type="project" value="UniProtKB-EC"/>
</dbReference>
<dbReference type="Pfam" id="PF00270">
    <property type="entry name" value="DEAD"/>
    <property type="match status" value="1"/>
</dbReference>
<dbReference type="Gene3D" id="3.40.50.300">
    <property type="entry name" value="P-loop containing nucleotide triphosphate hydrolases"/>
    <property type="match status" value="2"/>
</dbReference>
<dbReference type="InterPro" id="IPR014001">
    <property type="entry name" value="Helicase_ATP-bd"/>
</dbReference>
<evidence type="ECO:0000256" key="11">
    <source>
        <dbReference type="RuleBase" id="RU000492"/>
    </source>
</evidence>
<evidence type="ECO:0000313" key="16">
    <source>
        <dbReference type="EMBL" id="KAF5363539.1"/>
    </source>
</evidence>
<name>A0A8H5GEV4_9AGAR</name>
<dbReference type="GO" id="GO:0005730">
    <property type="term" value="C:nucleolus"/>
    <property type="evidence" value="ECO:0007669"/>
    <property type="project" value="UniProtKB-SubCell"/>
</dbReference>
<dbReference type="PANTHER" id="PTHR24031">
    <property type="entry name" value="RNA HELICASE"/>
    <property type="match status" value="1"/>
</dbReference>
<evidence type="ECO:0000256" key="7">
    <source>
        <dbReference type="ARBA" id="ARBA00022840"/>
    </source>
</evidence>
<dbReference type="InterPro" id="IPR011545">
    <property type="entry name" value="DEAD/DEAH_box_helicase_dom"/>
</dbReference>
<dbReference type="EMBL" id="JAACJO010000001">
    <property type="protein sequence ID" value="KAF5363539.1"/>
    <property type="molecule type" value="Genomic_DNA"/>
</dbReference>
<dbReference type="Pfam" id="PF13959">
    <property type="entry name" value="CTE_SPB4"/>
    <property type="match status" value="1"/>
</dbReference>
<dbReference type="AlphaFoldDB" id="A0A8H5GEV4"/>
<dbReference type="CDD" id="cd17960">
    <property type="entry name" value="DEADc_DDX55"/>
    <property type="match status" value="1"/>
</dbReference>
<dbReference type="PROSITE" id="PS51192">
    <property type="entry name" value="HELICASE_ATP_BIND_1"/>
    <property type="match status" value="1"/>
</dbReference>
<evidence type="ECO:0000256" key="8">
    <source>
        <dbReference type="ARBA" id="ARBA00022884"/>
    </source>
</evidence>
<comment type="subcellular location">
    <subcellularLocation>
        <location evidence="1">Nucleus</location>
        <location evidence="1">Nucleolus</location>
    </subcellularLocation>
</comment>
<dbReference type="InterPro" id="IPR000629">
    <property type="entry name" value="RNA-helicase_DEAD-box_CS"/>
</dbReference>
<dbReference type="CDD" id="cd18787">
    <property type="entry name" value="SF2_C_DEAD"/>
    <property type="match status" value="1"/>
</dbReference>
<comment type="catalytic activity">
    <reaction evidence="12">
        <text>ATP + H2O = ADP + phosphate + H(+)</text>
        <dbReference type="Rhea" id="RHEA:13065"/>
        <dbReference type="ChEBI" id="CHEBI:15377"/>
        <dbReference type="ChEBI" id="CHEBI:15378"/>
        <dbReference type="ChEBI" id="CHEBI:30616"/>
        <dbReference type="ChEBI" id="CHEBI:43474"/>
        <dbReference type="ChEBI" id="CHEBI:456216"/>
        <dbReference type="EC" id="3.6.4.13"/>
    </reaction>
</comment>
<dbReference type="SMART" id="SM01178">
    <property type="entry name" value="DUF4217"/>
    <property type="match status" value="1"/>
</dbReference>
<evidence type="ECO:0000256" key="3">
    <source>
        <dbReference type="ARBA" id="ARBA00022552"/>
    </source>
</evidence>
<protein>
    <recommendedName>
        <fullName evidence="12">ATP-dependent RNA helicase</fullName>
        <ecNumber evidence="12">3.6.4.13</ecNumber>
    </recommendedName>
</protein>
<dbReference type="GO" id="GO:0005524">
    <property type="term" value="F:ATP binding"/>
    <property type="evidence" value="ECO:0007669"/>
    <property type="project" value="UniProtKB-UniRule"/>
</dbReference>
<keyword evidence="7 11" id="KW-0067">ATP-binding</keyword>
<dbReference type="InterPro" id="IPR025313">
    <property type="entry name" value="SPB4-like_CTE"/>
</dbReference>
<evidence type="ECO:0000313" key="17">
    <source>
        <dbReference type="Proteomes" id="UP000559027"/>
    </source>
</evidence>
<keyword evidence="17" id="KW-1185">Reference proteome</keyword>
<reference evidence="16 17" key="1">
    <citation type="journal article" date="2020" name="ISME J.">
        <title>Uncovering the hidden diversity of litter-decomposition mechanisms in mushroom-forming fungi.</title>
        <authorList>
            <person name="Floudas D."/>
            <person name="Bentzer J."/>
            <person name="Ahren D."/>
            <person name="Johansson T."/>
            <person name="Persson P."/>
            <person name="Tunlid A."/>
        </authorList>
    </citation>
    <scope>NUCLEOTIDE SEQUENCE [LARGE SCALE GENOMIC DNA]</scope>
    <source>
        <strain evidence="16 17">CBS 146.42</strain>
    </source>
</reference>
<keyword evidence="5 11" id="KW-0378">Hydrolase</keyword>
<comment type="caution">
    <text evidence="16">The sequence shown here is derived from an EMBL/GenBank/DDBJ whole genome shotgun (WGS) entry which is preliminary data.</text>
</comment>
<evidence type="ECO:0000256" key="5">
    <source>
        <dbReference type="ARBA" id="ARBA00022801"/>
    </source>
</evidence>